<dbReference type="Proteomes" id="UP000294215">
    <property type="component" value="Unassembled WGS sequence"/>
</dbReference>
<evidence type="ECO:0000259" key="1">
    <source>
        <dbReference type="Pfam" id="PF20720"/>
    </source>
</evidence>
<dbReference type="Gene3D" id="3.40.50.300">
    <property type="entry name" value="P-loop containing nucleotide triphosphate hydrolases"/>
    <property type="match status" value="1"/>
</dbReference>
<organism evidence="2 3">
    <name type="scientific">Rhizobium ruizarguesonis</name>
    <dbReference type="NCBI Taxonomy" id="2081791"/>
    <lineage>
        <taxon>Bacteria</taxon>
        <taxon>Pseudomonadati</taxon>
        <taxon>Pseudomonadota</taxon>
        <taxon>Alphaproteobacteria</taxon>
        <taxon>Hyphomicrobiales</taxon>
        <taxon>Rhizobiaceae</taxon>
        <taxon>Rhizobium/Agrobacterium group</taxon>
        <taxon>Rhizobium</taxon>
    </lineage>
</organism>
<dbReference type="Pfam" id="PF20720">
    <property type="entry name" value="nSTAND3"/>
    <property type="match status" value="1"/>
</dbReference>
<dbReference type="RefSeq" id="WP_130817617.1">
    <property type="nucleotide sequence ID" value="NZ_SIMR01000004.1"/>
</dbReference>
<dbReference type="AlphaFoldDB" id="A0AB38HU89"/>
<proteinExistence type="predicted"/>
<evidence type="ECO:0000313" key="3">
    <source>
        <dbReference type="Proteomes" id="UP000294215"/>
    </source>
</evidence>
<dbReference type="EMBL" id="SIMR01000004">
    <property type="protein sequence ID" value="TBC04673.1"/>
    <property type="molecule type" value="Genomic_DNA"/>
</dbReference>
<keyword evidence="2" id="KW-0614">Plasmid</keyword>
<sequence length="968" mass="107224">MAGFEYQLEVSVFAALRILLFTKSAGQVELEPDDEEDLGADIESSSTREVTQTADLATGQRLVIQVKLVSGDPWTLEEFDALLRHGTKRTPACERLKDPRIRYLLVTSAAVRAKLKDLEVSSFEEIPDLKQFPASLRSTLDVSPEGRVAILPSFSRRMAQLETDSLLREHLHVPQANIAKCKESLFKSARERMRGDFRGVWTQAEVLSIVQAHGGYLASAPELVSFVAPSNFDEMLAMLREKNALVIRGPSGTGKTIAALAICDRIRESGGGVQVVPIGASDDPAATRWLYETGPKLFYIEDPWGQVSLRGGSDAWTEQLPKLLATARPDHQYVITSRSDMLRQAAADRRLQHWSVELNANAYMSGELNQIYDKRMRALPPHLRPMALSFQKDALGVLTTPMEVDLFFTKLAEGPEEKEAPRAFFERLKQLAHREAVEEVVLTYLQKSDSVGISAVIWALLAAKGQFDRNQLTGLQRELRTVQSELGAGLEKLVDRLEATRHLRQPGRIVSFAHPGVGAGFKAFLLEDWYQTETALIATVSALLKVPGNLHDWATEAAARVIAVATSLAKGASLEISFDEEDRHQIDHWLEAALCDPSSDFIPLLRLAADVGSLHSNPAELARWFLNGFRRGGDWFDNDWQPPSFTVEWYARLSADPRTAVVVDRFIREQLVQDHHVSFGRDFVDRLDPLANNTAPALVEAAQRLVSSGFSSIVDTVAGGAARDLVAFAPVLTACLDEMARLESKAPEREKAWTEINDGEHDAAYDDYLTSVHEDDGYGASTLIEAYVSAVRAEGGWQSLTSHPRLPELLWYWARDLWKAGAAAGSDEVLSLLDHSIGTSSETDAWFAARSHWFAELDARLVKRFEEAQADDVVREGLIGCLIDVSSSSLPACLSVARRSPSDLIRFLIALRNAGCHGAIVSELGQRARGAPLILSRRKFLTRCVRPINQPNRWGRPHCRSWSEPPPA</sequence>
<reference evidence="2 3" key="1">
    <citation type="submission" date="2019-02" db="EMBL/GenBank/DDBJ databases">
        <title>The genomic architecture of introgression among sibling species of bacteria.</title>
        <authorList>
            <person name="Cavassim M.I.A."/>
            <person name="Moeskjaer S."/>
            <person name="Moslemi C."/>
            <person name="Fields B."/>
            <person name="Bachmann A."/>
            <person name="Vilhjalmsson B."/>
            <person name="Schierup M.H."/>
            <person name="Young J.P.W."/>
            <person name="Andersen S.U."/>
        </authorList>
    </citation>
    <scope>NUCLEOTIDE SEQUENCE [LARGE SCALE GENOMIC DNA]</scope>
    <source>
        <strain evidence="2 3">SM92</strain>
        <plasmid evidence="2">pSM92_Rh03</plasmid>
    </source>
</reference>
<comment type="caution">
    <text evidence="2">The sequence shown here is derived from an EMBL/GenBank/DDBJ whole genome shotgun (WGS) entry which is preliminary data.</text>
</comment>
<evidence type="ECO:0000313" key="2">
    <source>
        <dbReference type="EMBL" id="TBC04673.1"/>
    </source>
</evidence>
<name>A0AB38HU89_9HYPH</name>
<dbReference type="InterPro" id="IPR049050">
    <property type="entry name" value="nSTAND3"/>
</dbReference>
<accession>A0AB38HU89</accession>
<dbReference type="SUPFAM" id="SSF52540">
    <property type="entry name" value="P-loop containing nucleoside triphosphate hydrolases"/>
    <property type="match status" value="1"/>
</dbReference>
<protein>
    <recommendedName>
        <fullName evidence="1">Novel STAND NTPase 3 domain-containing protein</fullName>
    </recommendedName>
</protein>
<gene>
    <name evidence="2" type="ORF">ELH40_34905</name>
</gene>
<dbReference type="InterPro" id="IPR027417">
    <property type="entry name" value="P-loop_NTPase"/>
</dbReference>
<feature type="domain" description="Novel STAND NTPase 3" evidence="1">
    <location>
        <begin position="226"/>
        <end position="374"/>
    </location>
</feature>
<geneLocation type="plasmid" evidence="2">
    <name>pSM92_Rh03</name>
</geneLocation>